<gene>
    <name evidence="3" type="ORF">HGR00_21775</name>
</gene>
<protein>
    <submittedName>
        <fullName evidence="3">Uncharacterized protein</fullName>
    </submittedName>
</protein>
<sequence>MRLHLLLLFSLVLSFALPVNAGGVDLGKLSSDTAAKVVESEWQSLDKATGVESDFMGEKSHPDWGEALSLPFPTTWPPQSDMGFAYYVFGSYYIPMRHGPTVYQSAPWAKVVLRRDGAQQKTLLRTSIGPAIEARGSRPLTGEQGEQYSSIQALGNASMQFLLTWSALPEEGNWPAADVRRLYCQWSLDNPTLYEGYIKSGHLEFDRWLSCDRFEQQNGIVFDLRDNHREQANTGDASDHEKLASQRSPDDSHGFNNLSGVKAGLRGSVFGIGEGIAAAIGVALQASRIESVKNEPSGRLAERRVYSKDGLTVVVTVLPGGGAILPNMVEAATPAAIRMVSKSLSEMNRAALIANLGPPDVEGASIVRYRGPMESCEESVDFKFEEQALVSVLWQFCGGR</sequence>
<reference evidence="3 4" key="1">
    <citation type="submission" date="2020-04" db="EMBL/GenBank/DDBJ databases">
        <title>Ralstonia insidiosa genome sequencing and assembly.</title>
        <authorList>
            <person name="Martins R.C.R."/>
            <person name="Perdigao-Neto L.V."/>
            <person name="Levin A.S.S."/>
            <person name="Costa S.F."/>
        </authorList>
    </citation>
    <scope>NUCLEOTIDE SEQUENCE [LARGE SCALE GENOMIC DNA]</scope>
    <source>
        <strain evidence="3 4">5047</strain>
    </source>
</reference>
<evidence type="ECO:0000256" key="2">
    <source>
        <dbReference type="SAM" id="SignalP"/>
    </source>
</evidence>
<dbReference type="Proteomes" id="UP000575469">
    <property type="component" value="Unassembled WGS sequence"/>
</dbReference>
<evidence type="ECO:0000313" key="3">
    <source>
        <dbReference type="EMBL" id="NMV40543.1"/>
    </source>
</evidence>
<dbReference type="RefSeq" id="WP_169341181.1">
    <property type="nucleotide sequence ID" value="NZ_JABBZM010000023.1"/>
</dbReference>
<comment type="caution">
    <text evidence="3">The sequence shown here is derived from an EMBL/GenBank/DDBJ whole genome shotgun (WGS) entry which is preliminary data.</text>
</comment>
<evidence type="ECO:0000256" key="1">
    <source>
        <dbReference type="SAM" id="MobiDB-lite"/>
    </source>
</evidence>
<dbReference type="AlphaFoldDB" id="A0A848P5U8"/>
<name>A0A848P5U8_9RALS</name>
<feature type="chain" id="PRO_5032721549" evidence="2">
    <location>
        <begin position="22"/>
        <end position="400"/>
    </location>
</feature>
<feature type="compositionally biased region" description="Basic and acidic residues" evidence="1">
    <location>
        <begin position="231"/>
        <end position="253"/>
    </location>
</feature>
<proteinExistence type="predicted"/>
<accession>A0A848P5U8</accession>
<feature type="region of interest" description="Disordered" evidence="1">
    <location>
        <begin position="231"/>
        <end position="255"/>
    </location>
</feature>
<feature type="signal peptide" evidence="2">
    <location>
        <begin position="1"/>
        <end position="21"/>
    </location>
</feature>
<dbReference type="EMBL" id="JABBZM010000023">
    <property type="protein sequence ID" value="NMV40543.1"/>
    <property type="molecule type" value="Genomic_DNA"/>
</dbReference>
<organism evidence="3 4">
    <name type="scientific">Ralstonia insidiosa</name>
    <dbReference type="NCBI Taxonomy" id="190721"/>
    <lineage>
        <taxon>Bacteria</taxon>
        <taxon>Pseudomonadati</taxon>
        <taxon>Pseudomonadota</taxon>
        <taxon>Betaproteobacteria</taxon>
        <taxon>Burkholderiales</taxon>
        <taxon>Burkholderiaceae</taxon>
        <taxon>Ralstonia</taxon>
    </lineage>
</organism>
<evidence type="ECO:0000313" key="4">
    <source>
        <dbReference type="Proteomes" id="UP000575469"/>
    </source>
</evidence>
<keyword evidence="2" id="KW-0732">Signal</keyword>